<feature type="chain" id="PRO_5003429208" evidence="6">
    <location>
        <begin position="21"/>
        <end position="540"/>
    </location>
</feature>
<evidence type="ECO:0000256" key="2">
    <source>
        <dbReference type="ARBA" id="ARBA00022723"/>
    </source>
</evidence>
<dbReference type="Gene3D" id="2.60.120.200">
    <property type="match status" value="1"/>
</dbReference>
<dbReference type="InterPro" id="IPR044023">
    <property type="entry name" value="Ig_7"/>
</dbReference>
<keyword evidence="3 6" id="KW-0732">Signal</keyword>
<evidence type="ECO:0000256" key="6">
    <source>
        <dbReference type="SAM" id="SignalP"/>
    </source>
</evidence>
<dbReference type="InterPro" id="IPR051360">
    <property type="entry name" value="Neuronal_Pentraxin_Related"/>
</dbReference>
<dbReference type="GO" id="GO:0004553">
    <property type="term" value="F:hydrolase activity, hydrolyzing O-glycosyl compounds"/>
    <property type="evidence" value="ECO:0007669"/>
    <property type="project" value="UniProtKB-ARBA"/>
</dbReference>
<feature type="domain" description="LamG-like jellyroll fold" evidence="8">
    <location>
        <begin position="174"/>
        <end position="299"/>
    </location>
</feature>
<dbReference type="SMART" id="SM00560">
    <property type="entry name" value="LamGL"/>
    <property type="match status" value="1"/>
</dbReference>
<dbReference type="InterPro" id="IPR001791">
    <property type="entry name" value="Laminin_G"/>
</dbReference>
<dbReference type="PANTHER" id="PTHR19277">
    <property type="entry name" value="PENTRAXIN"/>
    <property type="match status" value="1"/>
</dbReference>
<comment type="caution">
    <text evidence="9">The sequence shown here is derived from an EMBL/GenBank/DDBJ whole genome shotgun (WGS) entry which is preliminary data.</text>
</comment>
<dbReference type="Pfam" id="PF18962">
    <property type="entry name" value="Por_Secre_tail"/>
    <property type="match status" value="1"/>
</dbReference>
<evidence type="ECO:0000259" key="7">
    <source>
        <dbReference type="SMART" id="SM00282"/>
    </source>
</evidence>
<name>G2EGJ8_9FLAO</name>
<dbReference type="STRING" id="1046627.BZARG_2934"/>
<dbReference type="SUPFAM" id="SSF49899">
    <property type="entry name" value="Concanavalin A-like lectins/glucanases"/>
    <property type="match status" value="1"/>
</dbReference>
<dbReference type="InterPro" id="IPR006558">
    <property type="entry name" value="LamG-like"/>
</dbReference>
<feature type="domain" description="Laminin G" evidence="7">
    <location>
        <begin position="171"/>
        <end position="294"/>
    </location>
</feature>
<dbReference type="OrthoDB" id="1391570at2"/>
<evidence type="ECO:0000256" key="1">
    <source>
        <dbReference type="ARBA" id="ARBA00001913"/>
    </source>
</evidence>
<dbReference type="NCBIfam" id="TIGR04183">
    <property type="entry name" value="Por_Secre_tail"/>
    <property type="match status" value="1"/>
</dbReference>
<dbReference type="InterPro" id="IPR026444">
    <property type="entry name" value="Secre_tail"/>
</dbReference>
<dbReference type="InterPro" id="IPR013320">
    <property type="entry name" value="ConA-like_dom_sf"/>
</dbReference>
<proteinExistence type="predicted"/>
<keyword evidence="2" id="KW-0479">Metal-binding</keyword>
<keyword evidence="5" id="KW-1015">Disulfide bond</keyword>
<dbReference type="RefSeq" id="WP_008639156.1">
    <property type="nucleotide sequence ID" value="NZ_AFXZ01000057.1"/>
</dbReference>
<comment type="cofactor">
    <cofactor evidence="1">
        <name>Ca(2+)</name>
        <dbReference type="ChEBI" id="CHEBI:29108"/>
    </cofactor>
</comment>
<dbReference type="CDD" id="cd00110">
    <property type="entry name" value="LamG"/>
    <property type="match status" value="1"/>
</dbReference>
<evidence type="ECO:0000256" key="4">
    <source>
        <dbReference type="ARBA" id="ARBA00022837"/>
    </source>
</evidence>
<accession>G2EGJ8</accession>
<dbReference type="EMBL" id="AFXZ01000057">
    <property type="protein sequence ID" value="EGV42451.1"/>
    <property type="molecule type" value="Genomic_DNA"/>
</dbReference>
<dbReference type="AlphaFoldDB" id="G2EGJ8"/>
<protein>
    <submittedName>
        <fullName evidence="9">T9SS type A sorting domain-containing protein</fullName>
    </submittedName>
</protein>
<dbReference type="GO" id="GO:0046872">
    <property type="term" value="F:metal ion binding"/>
    <property type="evidence" value="ECO:0007669"/>
    <property type="project" value="UniProtKB-KW"/>
</dbReference>
<keyword evidence="4" id="KW-0106">Calcium</keyword>
<evidence type="ECO:0000313" key="10">
    <source>
        <dbReference type="Proteomes" id="UP000003730"/>
    </source>
</evidence>
<dbReference type="Proteomes" id="UP000003730">
    <property type="component" value="Unassembled WGS sequence"/>
</dbReference>
<dbReference type="Pfam" id="PF13385">
    <property type="entry name" value="Laminin_G_3"/>
    <property type="match status" value="1"/>
</dbReference>
<sequence>MKLKLYLLLLAFISLNSVNAAYYFQVSNVDPLTGGQTYLLNEASNPLELSLLFCAFGSNQPSISTTYTITWYKNTINSTVGGIMVDQSNQITPNQYNVPDIKTFLPSTTEIGSFYYYAVLSNPQYTSCGFTDTLTSTIQRVDVLSPATNLNFDGVDDRAEVNISSLPLANAPRTVEAWVKTSATNVGTIVNYGNQSTNQRFGILMTNDGRIGVIGENNDYIAPTGSVNDNNWHHVAVTFNGSVLTIFVDGVSVGSTNKSYSTNGNLLSLGSTFRTTFWGEFFNGNMDEVRVWNTARTASQINSSKNCELQGIETGLVAYYNFNQGNDANNNSTITTLTDATANTYNGTLSNFALTGATSNFLAGSPIISGYTIPNTPTATALIMYEVGETANVLTATTSGTGLLWYTTETGGTGSTTAPTPDTSVVGSKSYWVSSTNVNGCESERLEIVVDVEATMGIDSESMLNNIDIYPNPTKGNISITLPNMQDSKITVYDLNGRLLLNQSNSGKTMSVDLSAYEAGIYLFKVEVNGNETMKRIVKQ</sequence>
<dbReference type="GO" id="GO:0005975">
    <property type="term" value="P:carbohydrate metabolic process"/>
    <property type="evidence" value="ECO:0007669"/>
    <property type="project" value="UniProtKB-ARBA"/>
</dbReference>
<keyword evidence="10" id="KW-1185">Reference proteome</keyword>
<evidence type="ECO:0000256" key="5">
    <source>
        <dbReference type="ARBA" id="ARBA00023157"/>
    </source>
</evidence>
<organism evidence="9 10">
    <name type="scientific">Bizionia argentinensis JUB59</name>
    <dbReference type="NCBI Taxonomy" id="1046627"/>
    <lineage>
        <taxon>Bacteria</taxon>
        <taxon>Pseudomonadati</taxon>
        <taxon>Bacteroidota</taxon>
        <taxon>Flavobacteriia</taxon>
        <taxon>Flavobacteriales</taxon>
        <taxon>Flavobacteriaceae</taxon>
        <taxon>Bizionia</taxon>
    </lineage>
</organism>
<reference evidence="9 10" key="1">
    <citation type="journal article" date="2008" name="Int. J. Syst. Evol. Microbiol.">
        <title>Bizionia argentinensis sp. nov., isolated from surface marine water in Antarctica.</title>
        <authorList>
            <person name="Bercovich A."/>
            <person name="Vazquez S.C."/>
            <person name="Yankilevich P."/>
            <person name="Coria S.H."/>
            <person name="Foti M."/>
            <person name="Hernandez E."/>
            <person name="Vidal A."/>
            <person name="Ruberto L."/>
            <person name="Melo C."/>
            <person name="Marenssi S."/>
            <person name="Criscuolo M."/>
            <person name="Memoli M."/>
            <person name="Arguelles M."/>
            <person name="Mac Cormack W.P."/>
        </authorList>
    </citation>
    <scope>NUCLEOTIDE SEQUENCE [LARGE SCALE GENOMIC DNA]</scope>
    <source>
        <strain evidence="9 10">JUB59</strain>
    </source>
</reference>
<feature type="signal peptide" evidence="6">
    <location>
        <begin position="1"/>
        <end position="20"/>
    </location>
</feature>
<dbReference type="PANTHER" id="PTHR19277:SF125">
    <property type="entry name" value="B6"/>
    <property type="match status" value="1"/>
</dbReference>
<gene>
    <name evidence="9" type="ORF">BZARG_2934</name>
</gene>
<dbReference type="eggNOG" id="COG3211">
    <property type="taxonomic scope" value="Bacteria"/>
</dbReference>
<evidence type="ECO:0000259" key="8">
    <source>
        <dbReference type="SMART" id="SM00560"/>
    </source>
</evidence>
<evidence type="ECO:0000256" key="3">
    <source>
        <dbReference type="ARBA" id="ARBA00022729"/>
    </source>
</evidence>
<dbReference type="Pfam" id="PF19081">
    <property type="entry name" value="Ig_7"/>
    <property type="match status" value="1"/>
</dbReference>
<dbReference type="eggNOG" id="COG3291">
    <property type="taxonomic scope" value="Bacteria"/>
</dbReference>
<dbReference type="SMART" id="SM00282">
    <property type="entry name" value="LamG"/>
    <property type="match status" value="1"/>
</dbReference>
<evidence type="ECO:0000313" key="9">
    <source>
        <dbReference type="EMBL" id="EGV42451.1"/>
    </source>
</evidence>